<gene>
    <name evidence="2" type="ORF">RR45_GL001900</name>
</gene>
<organism evidence="2 3">
    <name type="scientific">Pseudolactococcus chungangensis CAU 28 = DSM 22330</name>
    <dbReference type="NCBI Taxonomy" id="1122154"/>
    <lineage>
        <taxon>Bacteria</taxon>
        <taxon>Bacillati</taxon>
        <taxon>Bacillota</taxon>
        <taxon>Bacilli</taxon>
        <taxon>Lactobacillales</taxon>
        <taxon>Streptococcaceae</taxon>
        <taxon>Pseudolactococcus</taxon>
    </lineage>
</organism>
<name>A0ABX4I998_9LACT</name>
<dbReference type="InterPro" id="IPR025736">
    <property type="entry name" value="PucR_C-HTH_dom"/>
</dbReference>
<evidence type="ECO:0000259" key="1">
    <source>
        <dbReference type="Pfam" id="PF13556"/>
    </source>
</evidence>
<dbReference type="InterPro" id="IPR009057">
    <property type="entry name" value="Homeodomain-like_sf"/>
</dbReference>
<dbReference type="Pfam" id="PF13556">
    <property type="entry name" value="HTH_30"/>
    <property type="match status" value="1"/>
</dbReference>
<dbReference type="EMBL" id="JXJT01000007">
    <property type="protein sequence ID" value="PCS03872.1"/>
    <property type="molecule type" value="Genomic_DNA"/>
</dbReference>
<dbReference type="Gene3D" id="1.10.10.60">
    <property type="entry name" value="Homeodomain-like"/>
    <property type="match status" value="1"/>
</dbReference>
<dbReference type="Proteomes" id="UP000218979">
    <property type="component" value="Unassembled WGS sequence"/>
</dbReference>
<sequence>MAFFGKVMKIETLAKLFPIKKGISENASDLNFENEGRPFHIAKNELTQREISLFNDVLFQAPKFDFSHLSHGTYRVIQFKSQNFSEIAENLSLIFPGIVRVKQISSTYGIAIEKMSAERLSEGEIKQVLGTLTQDLGVKCEYYLGLFADQTELSTLYPTEQNNFDQGLSFSESLIKAGLAQVTSPPLTKIKQGLLTDIEAQDLITQLYQHDGNQLKTAKAMYIHRNTLTQKIKKFERQYGLTLSGSDLVLLYSLI</sequence>
<feature type="domain" description="PucR C-terminal helix-turn-helix" evidence="1">
    <location>
        <begin position="207"/>
        <end position="247"/>
    </location>
</feature>
<protein>
    <submittedName>
        <fullName evidence="2">Regulator</fullName>
    </submittedName>
</protein>
<keyword evidence="3" id="KW-1185">Reference proteome</keyword>
<comment type="caution">
    <text evidence="2">The sequence shown here is derived from an EMBL/GenBank/DDBJ whole genome shotgun (WGS) entry which is preliminary data.</text>
</comment>
<accession>A0ABX4I998</accession>
<evidence type="ECO:0000313" key="3">
    <source>
        <dbReference type="Proteomes" id="UP000218979"/>
    </source>
</evidence>
<dbReference type="SUPFAM" id="SSF46689">
    <property type="entry name" value="Homeodomain-like"/>
    <property type="match status" value="1"/>
</dbReference>
<evidence type="ECO:0000313" key="2">
    <source>
        <dbReference type="EMBL" id="PCS03872.1"/>
    </source>
</evidence>
<reference evidence="2 3" key="1">
    <citation type="submission" date="2014-12" db="EMBL/GenBank/DDBJ databases">
        <title>Draft genome sequences of 10 type strains of Lactococcus.</title>
        <authorList>
            <person name="Sun Z."/>
            <person name="Zhong Z."/>
            <person name="Liu W."/>
            <person name="Zhang W."/>
            <person name="Zhang H."/>
        </authorList>
    </citation>
    <scope>NUCLEOTIDE SEQUENCE [LARGE SCALE GENOMIC DNA]</scope>
    <source>
        <strain evidence="2 3">DSM 22330</strain>
    </source>
</reference>
<proteinExistence type="predicted"/>